<dbReference type="Gene3D" id="1.10.10.10">
    <property type="entry name" value="Winged helix-like DNA-binding domain superfamily/Winged helix DNA-binding domain"/>
    <property type="match status" value="1"/>
</dbReference>
<dbReference type="SUPFAM" id="SSF46785">
    <property type="entry name" value="Winged helix' DNA-binding domain"/>
    <property type="match status" value="1"/>
</dbReference>
<keyword evidence="3" id="KW-0804">Transcription</keyword>
<dbReference type="EMBL" id="CP045737">
    <property type="protein sequence ID" value="QGG42657.1"/>
    <property type="molecule type" value="Genomic_DNA"/>
</dbReference>
<dbReference type="KEGG" id="aef:GEV26_15430"/>
<protein>
    <submittedName>
        <fullName evidence="6">Helix-turn-helix domain-containing protein</fullName>
    </submittedName>
</protein>
<dbReference type="SMART" id="SM00346">
    <property type="entry name" value="HTH_ICLR"/>
    <property type="match status" value="1"/>
</dbReference>
<keyword evidence="7" id="KW-1185">Reference proteome</keyword>
<dbReference type="GO" id="GO:0003700">
    <property type="term" value="F:DNA-binding transcription factor activity"/>
    <property type="evidence" value="ECO:0007669"/>
    <property type="project" value="TreeGrafter"/>
</dbReference>
<dbReference type="InterPro" id="IPR005471">
    <property type="entry name" value="Tscrpt_reg_IclR_N"/>
</dbReference>
<accession>A0A5Q2MHR7</accession>
<dbReference type="InterPro" id="IPR036388">
    <property type="entry name" value="WH-like_DNA-bd_sf"/>
</dbReference>
<organism evidence="6 7">
    <name type="scientific">Aeromicrobium yanjiei</name>
    <dbReference type="NCBI Taxonomy" id="2662028"/>
    <lineage>
        <taxon>Bacteria</taxon>
        <taxon>Bacillati</taxon>
        <taxon>Actinomycetota</taxon>
        <taxon>Actinomycetes</taxon>
        <taxon>Propionibacteriales</taxon>
        <taxon>Nocardioidaceae</taxon>
        <taxon>Aeromicrobium</taxon>
    </lineage>
</organism>
<name>A0A5Q2MHR7_9ACTN</name>
<dbReference type="AlphaFoldDB" id="A0A5Q2MHR7"/>
<dbReference type="PANTHER" id="PTHR30136:SF34">
    <property type="entry name" value="TRANSCRIPTIONAL REGULATOR"/>
    <property type="match status" value="1"/>
</dbReference>
<dbReference type="InterPro" id="IPR036390">
    <property type="entry name" value="WH_DNA-bd_sf"/>
</dbReference>
<dbReference type="InterPro" id="IPR050707">
    <property type="entry name" value="HTH_MetabolicPath_Reg"/>
</dbReference>
<dbReference type="PROSITE" id="PS51077">
    <property type="entry name" value="HTH_ICLR"/>
    <property type="match status" value="1"/>
</dbReference>
<dbReference type="GO" id="GO:0045892">
    <property type="term" value="P:negative regulation of DNA-templated transcription"/>
    <property type="evidence" value="ECO:0007669"/>
    <property type="project" value="TreeGrafter"/>
</dbReference>
<feature type="domain" description="HTH iclR-type" evidence="4">
    <location>
        <begin position="11"/>
        <end position="71"/>
    </location>
</feature>
<reference evidence="6 7" key="1">
    <citation type="submission" date="2019-11" db="EMBL/GenBank/DDBJ databases">
        <authorList>
            <person name="Li J."/>
        </authorList>
    </citation>
    <scope>NUCLEOTIDE SEQUENCE [LARGE SCALE GENOMIC DNA]</scope>
    <source>
        <strain evidence="6 7">MF47</strain>
    </source>
</reference>
<feature type="domain" description="IclR-ED" evidence="5">
    <location>
        <begin position="72"/>
        <end position="256"/>
    </location>
</feature>
<dbReference type="InterPro" id="IPR029016">
    <property type="entry name" value="GAF-like_dom_sf"/>
</dbReference>
<evidence type="ECO:0000256" key="3">
    <source>
        <dbReference type="ARBA" id="ARBA00023163"/>
    </source>
</evidence>
<dbReference type="Pfam" id="PF01614">
    <property type="entry name" value="IclR_C"/>
    <property type="match status" value="1"/>
</dbReference>
<evidence type="ECO:0000256" key="1">
    <source>
        <dbReference type="ARBA" id="ARBA00023015"/>
    </source>
</evidence>
<evidence type="ECO:0000259" key="5">
    <source>
        <dbReference type="PROSITE" id="PS51078"/>
    </source>
</evidence>
<dbReference type="Pfam" id="PF09339">
    <property type="entry name" value="HTH_IclR"/>
    <property type="match status" value="1"/>
</dbReference>
<dbReference type="PROSITE" id="PS51078">
    <property type="entry name" value="ICLR_ED"/>
    <property type="match status" value="1"/>
</dbReference>
<dbReference type="InterPro" id="IPR014757">
    <property type="entry name" value="Tscrpt_reg_IclR_C"/>
</dbReference>
<dbReference type="Gene3D" id="3.30.450.40">
    <property type="match status" value="1"/>
</dbReference>
<dbReference type="PANTHER" id="PTHR30136">
    <property type="entry name" value="HELIX-TURN-HELIX TRANSCRIPTIONAL REGULATOR, ICLR FAMILY"/>
    <property type="match status" value="1"/>
</dbReference>
<proteinExistence type="predicted"/>
<dbReference type="GO" id="GO:0003677">
    <property type="term" value="F:DNA binding"/>
    <property type="evidence" value="ECO:0007669"/>
    <property type="project" value="UniProtKB-KW"/>
</dbReference>
<dbReference type="Proteomes" id="UP000392064">
    <property type="component" value="Chromosome"/>
</dbReference>
<evidence type="ECO:0000313" key="7">
    <source>
        <dbReference type="Proteomes" id="UP000392064"/>
    </source>
</evidence>
<dbReference type="SUPFAM" id="SSF55781">
    <property type="entry name" value="GAF domain-like"/>
    <property type="match status" value="1"/>
</dbReference>
<sequence>MVTRGTGPDFIESVARGFDVVKAFTPQCPTLTLSEVAARTELSRPTARRMLLTLIELGYVRESQTGFSLTPRVLDLGLTYIQAHGLWDLARPHLESLVTQTHQSSSIAQLDGSDIVYVARVAVPKIISLAVSIGTRFPATSTSLGRIMLADLSPAELEATLSQPSRSGIEPRYVPGEDELQAILSQTRARGWVLTDEHLAGGIRSIAAPIRDGSGAVIAAANVTVHAAEVSVEALTDDFLPLLIRTAGDISADVARIDQIPRVIAPR</sequence>
<evidence type="ECO:0000256" key="2">
    <source>
        <dbReference type="ARBA" id="ARBA00023125"/>
    </source>
</evidence>
<evidence type="ECO:0000259" key="4">
    <source>
        <dbReference type="PROSITE" id="PS51077"/>
    </source>
</evidence>
<gene>
    <name evidence="6" type="ORF">GEV26_15430</name>
</gene>
<keyword evidence="1" id="KW-0805">Transcription regulation</keyword>
<keyword evidence="2" id="KW-0238">DNA-binding</keyword>
<evidence type="ECO:0000313" key="6">
    <source>
        <dbReference type="EMBL" id="QGG42657.1"/>
    </source>
</evidence>